<dbReference type="RefSeq" id="WP_136401986.1">
    <property type="nucleotide sequence ID" value="NZ_SSNZ01000001.1"/>
</dbReference>
<comment type="caution">
    <text evidence="2">The sequence shown here is derived from an EMBL/GenBank/DDBJ whole genome shotgun (WGS) entry which is preliminary data.</text>
</comment>
<protein>
    <submittedName>
        <fullName evidence="2">Uncharacterized protein</fullName>
    </submittedName>
</protein>
<proteinExistence type="predicted"/>
<keyword evidence="3" id="KW-1185">Reference proteome</keyword>
<evidence type="ECO:0000313" key="2">
    <source>
        <dbReference type="EMBL" id="THF53463.1"/>
    </source>
</evidence>
<dbReference type="OrthoDB" id="1351945at2"/>
<accession>A0A4S4A572</accession>
<sequence length="138" mass="16057">MKLRIRLFIALCFVLLSGSVGLFARTAHQQFLGYETSGNSEKFQNAGVYSALSDITNYTSCHVEKLNDKTYPTDNETEENELTSSKKWLELNNYFTTVLYTQVPARDYYTIKKRLQLCKPFLFLPSCKKFIIFRVIRI</sequence>
<name>A0A4S4A572_9FLAO</name>
<evidence type="ECO:0000313" key="3">
    <source>
        <dbReference type="Proteomes" id="UP000307507"/>
    </source>
</evidence>
<reference evidence="2 3" key="1">
    <citation type="submission" date="2019-04" db="EMBL/GenBank/DDBJ databases">
        <title>Flavobacterium sp. nov. isolated from construction timber.</title>
        <authorList>
            <person name="Lin S.-Y."/>
            <person name="Chang C.-T."/>
            <person name="Young C.-C."/>
        </authorList>
    </citation>
    <scope>NUCLEOTIDE SEQUENCE [LARGE SCALE GENOMIC DNA]</scope>
    <source>
        <strain evidence="2 3">CC-CTC003</strain>
    </source>
</reference>
<feature type="signal peptide" evidence="1">
    <location>
        <begin position="1"/>
        <end position="24"/>
    </location>
</feature>
<keyword evidence="1" id="KW-0732">Signal</keyword>
<dbReference type="AlphaFoldDB" id="A0A4S4A572"/>
<evidence type="ECO:0000256" key="1">
    <source>
        <dbReference type="SAM" id="SignalP"/>
    </source>
</evidence>
<dbReference type="EMBL" id="SSNZ01000001">
    <property type="protein sequence ID" value="THF53463.1"/>
    <property type="molecule type" value="Genomic_DNA"/>
</dbReference>
<organism evidence="2 3">
    <name type="scientific">Flavobacterium supellecticarium</name>
    <dbReference type="NCBI Taxonomy" id="2565924"/>
    <lineage>
        <taxon>Bacteria</taxon>
        <taxon>Pseudomonadati</taxon>
        <taxon>Bacteroidota</taxon>
        <taxon>Flavobacteriia</taxon>
        <taxon>Flavobacteriales</taxon>
        <taxon>Flavobacteriaceae</taxon>
        <taxon>Flavobacterium</taxon>
    </lineage>
</organism>
<feature type="chain" id="PRO_5020189627" evidence="1">
    <location>
        <begin position="25"/>
        <end position="138"/>
    </location>
</feature>
<gene>
    <name evidence="2" type="ORF">E6C50_04475</name>
</gene>
<dbReference type="Proteomes" id="UP000307507">
    <property type="component" value="Unassembled WGS sequence"/>
</dbReference>